<name>A0A7Z6SQN8_HELPX</name>
<evidence type="ECO:0000313" key="1">
    <source>
        <dbReference type="EMBL" id="RKU92040.1"/>
    </source>
</evidence>
<comment type="caution">
    <text evidence="1">The sequence shown here is derived from an EMBL/GenBank/DDBJ whole genome shotgun (WGS) entry which is preliminary data.</text>
</comment>
<proteinExistence type="predicted"/>
<evidence type="ECO:0000313" key="2">
    <source>
        <dbReference type="Proteomes" id="UP000272192"/>
    </source>
</evidence>
<protein>
    <submittedName>
        <fullName evidence="1">Uncharacterized protein</fullName>
    </submittedName>
</protein>
<dbReference type="Proteomes" id="UP000272192">
    <property type="component" value="Unassembled WGS sequence"/>
</dbReference>
<accession>A0A7Z6SQN8</accession>
<dbReference type="EMBL" id="QELB01000119">
    <property type="protein sequence ID" value="RKU92040.1"/>
    <property type="molecule type" value="Genomic_DNA"/>
</dbReference>
<dbReference type="AlphaFoldDB" id="A0A7Z6SQN8"/>
<organism evidence="1 2">
    <name type="scientific">Helicobacter pylori</name>
    <name type="common">Campylobacter pylori</name>
    <dbReference type="NCBI Taxonomy" id="210"/>
    <lineage>
        <taxon>Bacteria</taxon>
        <taxon>Pseudomonadati</taxon>
        <taxon>Campylobacterota</taxon>
        <taxon>Epsilonproteobacteria</taxon>
        <taxon>Campylobacterales</taxon>
        <taxon>Helicobacteraceae</taxon>
        <taxon>Helicobacter</taxon>
    </lineage>
</organism>
<sequence length="167" mass="19300">MFHTALKSASLSPLSVLSGVSGTGKSELPKLYLEKYKKITENINENLSARFRSIGHRVWQSMSFYMHNHPLVMHAKNKDDKDKALKFAYEECLVLKIFPKLRGVETRNNQHLIKIKELLKDYKVKADFEKAMENDFNQFVFNSADYLNDGGYEQLINNVINNANIKK</sequence>
<gene>
    <name evidence="1" type="ORF">DB721_08100</name>
</gene>
<reference evidence="1 2" key="1">
    <citation type="submission" date="2018-04" db="EMBL/GenBank/DDBJ databases">
        <title>Complete genome sequences of Helicobacter pylori.</title>
        <authorList>
            <person name="Palau M."/>
            <person name="Minana-Galbis D."/>
        </authorList>
    </citation>
    <scope>NUCLEOTIDE SEQUENCE [LARGE SCALE GENOMIC DNA]</scope>
    <source>
        <strain evidence="1 2">B518</strain>
    </source>
</reference>